<proteinExistence type="predicted"/>
<name>A0ABQ0A398_9GAMM</name>
<sequence>MNTKIFLTMSLAAIVASCASYNPEKYQRENREQVLPRASFEMGCPKEDIDITYLHSNDYGWPLTIGAEGCGQKLVYIYVEKQGWILNSDGKSSKKAGK</sequence>
<keyword evidence="2" id="KW-1185">Reference proteome</keyword>
<evidence type="ECO:0000313" key="1">
    <source>
        <dbReference type="EMBL" id="GAA6146873.1"/>
    </source>
</evidence>
<dbReference type="Proteomes" id="UP001481413">
    <property type="component" value="Unassembled WGS sequence"/>
</dbReference>
<protein>
    <recommendedName>
        <fullName evidence="3">Lipoprotein</fullName>
    </recommendedName>
</protein>
<evidence type="ECO:0000313" key="2">
    <source>
        <dbReference type="Proteomes" id="UP001481413"/>
    </source>
</evidence>
<organism evidence="1 2">
    <name type="scientific">Thalassolituus maritimus</name>
    <dbReference type="NCBI Taxonomy" id="484498"/>
    <lineage>
        <taxon>Bacteria</taxon>
        <taxon>Pseudomonadati</taxon>
        <taxon>Pseudomonadota</taxon>
        <taxon>Gammaproteobacteria</taxon>
        <taxon>Oceanospirillales</taxon>
        <taxon>Oceanospirillaceae</taxon>
        <taxon>Thalassolituus</taxon>
    </lineage>
</organism>
<dbReference type="PROSITE" id="PS51257">
    <property type="entry name" value="PROKAR_LIPOPROTEIN"/>
    <property type="match status" value="1"/>
</dbReference>
<dbReference type="RefSeq" id="WP_353296081.1">
    <property type="nucleotide sequence ID" value="NZ_BAABWH010000011.1"/>
</dbReference>
<accession>A0ABQ0A398</accession>
<evidence type="ECO:0008006" key="3">
    <source>
        <dbReference type="Google" id="ProtNLM"/>
    </source>
</evidence>
<reference evidence="1 2" key="1">
    <citation type="submission" date="2024-04" db="EMBL/GenBank/DDBJ databases">
        <title>Draft genome sequence of Thalassolituus maritimus NBRC 116585.</title>
        <authorList>
            <person name="Miyakawa T."/>
            <person name="Kusuya Y."/>
            <person name="Miura T."/>
        </authorList>
    </citation>
    <scope>NUCLEOTIDE SEQUENCE [LARGE SCALE GENOMIC DNA]</scope>
    <source>
        <strain evidence="1 2">5NW40-0001</strain>
    </source>
</reference>
<comment type="caution">
    <text evidence="1">The sequence shown here is derived from an EMBL/GenBank/DDBJ whole genome shotgun (WGS) entry which is preliminary data.</text>
</comment>
<gene>
    <name evidence="1" type="ORF">NBRC116585_29930</name>
</gene>
<dbReference type="EMBL" id="BAABWH010000011">
    <property type="protein sequence ID" value="GAA6146873.1"/>
    <property type="molecule type" value="Genomic_DNA"/>
</dbReference>